<proteinExistence type="predicted"/>
<dbReference type="EMBL" id="CR940353">
    <property type="protein sequence ID" value="CAI76772.1"/>
    <property type="molecule type" value="Genomic_DNA"/>
</dbReference>
<protein>
    <submittedName>
        <fullName evidence="2">Uncharacterized protein</fullName>
    </submittedName>
</protein>
<dbReference type="OrthoDB" id="361150at2759"/>
<keyword evidence="3" id="KW-1185">Reference proteome</keyword>
<dbReference type="OMA" id="PNMKVTE"/>
<dbReference type="GeneID" id="3863342"/>
<evidence type="ECO:0000256" key="1">
    <source>
        <dbReference type="SAM" id="MobiDB-lite"/>
    </source>
</evidence>
<accession>Q4U8T1</accession>
<dbReference type="KEGG" id="tan:TA10115"/>
<name>Q4U8T1_THEAN</name>
<evidence type="ECO:0000313" key="2">
    <source>
        <dbReference type="EMBL" id="CAI76772.1"/>
    </source>
</evidence>
<evidence type="ECO:0000313" key="3">
    <source>
        <dbReference type="Proteomes" id="UP000001950"/>
    </source>
</evidence>
<dbReference type="InParanoid" id="Q4U8T1"/>
<feature type="compositionally biased region" description="Basic and acidic residues" evidence="1">
    <location>
        <begin position="1"/>
        <end position="11"/>
    </location>
</feature>
<dbReference type="eggNOG" id="ENOG502SZIY">
    <property type="taxonomic scope" value="Eukaryota"/>
</dbReference>
<dbReference type="Proteomes" id="UP000001950">
    <property type="component" value="Chromosome 4"/>
</dbReference>
<feature type="region of interest" description="Disordered" evidence="1">
    <location>
        <begin position="1"/>
        <end position="24"/>
    </location>
</feature>
<reference evidence="2 3" key="1">
    <citation type="journal article" date="2005" name="Science">
        <title>Genome of the host-cell transforming parasite Theileria annulata compared with T. parva.</title>
        <authorList>
            <person name="Pain A."/>
            <person name="Renauld H."/>
            <person name="Berriman M."/>
            <person name="Murphy L."/>
            <person name="Yeats C.A."/>
            <person name="Weir W."/>
            <person name="Kerhornou A."/>
            <person name="Aslett M."/>
            <person name="Bishop R."/>
            <person name="Bouchier C."/>
            <person name="Cochet M."/>
            <person name="Coulson R.M.R."/>
            <person name="Cronin A."/>
            <person name="de Villiers E.P."/>
            <person name="Fraser A."/>
            <person name="Fosker N."/>
            <person name="Gardner M."/>
            <person name="Goble A."/>
            <person name="Griffiths-Jones S."/>
            <person name="Harris D.E."/>
            <person name="Katzer F."/>
            <person name="Larke N."/>
            <person name="Lord A."/>
            <person name="Maser P."/>
            <person name="McKellar S."/>
            <person name="Mooney P."/>
            <person name="Morton F."/>
            <person name="Nene V."/>
            <person name="O'Neil S."/>
            <person name="Price C."/>
            <person name="Quail M.A."/>
            <person name="Rabbinowitsch E."/>
            <person name="Rawlings N.D."/>
            <person name="Rutter S."/>
            <person name="Saunders D."/>
            <person name="Seeger K."/>
            <person name="Shah T."/>
            <person name="Squares R."/>
            <person name="Squares S."/>
            <person name="Tivey A."/>
            <person name="Walker A.R."/>
            <person name="Woodward J."/>
            <person name="Dobbelaere D.A.E."/>
            <person name="Langsley G."/>
            <person name="Rajandream M.A."/>
            <person name="McKeever D."/>
            <person name="Shiels B."/>
            <person name="Tait A."/>
            <person name="Barrell B.G."/>
            <person name="Hall N."/>
        </authorList>
    </citation>
    <scope>NUCLEOTIDE SEQUENCE [LARGE SCALE GENOMIC DNA]</scope>
    <source>
        <strain evidence="3">Ankara</strain>
    </source>
</reference>
<dbReference type="VEuPathDB" id="PiroplasmaDB:TA10115"/>
<dbReference type="RefSeq" id="XP_953397.1">
    <property type="nucleotide sequence ID" value="XM_948304.1"/>
</dbReference>
<gene>
    <name evidence="2" type="ORF">TA10115</name>
</gene>
<organism evidence="2 3">
    <name type="scientific">Theileria annulata</name>
    <dbReference type="NCBI Taxonomy" id="5874"/>
    <lineage>
        <taxon>Eukaryota</taxon>
        <taxon>Sar</taxon>
        <taxon>Alveolata</taxon>
        <taxon>Apicomplexa</taxon>
        <taxon>Aconoidasida</taxon>
        <taxon>Piroplasmida</taxon>
        <taxon>Theileriidae</taxon>
        <taxon>Theileria</taxon>
    </lineage>
</organism>
<sequence length="204" mass="22810">MNNENFNKDIDVTESIGDSSPAQHNDRSYLAHLVSEMILESKINEFDERASHMLVDILQSNSITINGLFIGEALALLKASAENSEKRLSSEKEKLFCGSNSASTLTKPNMKVTEEDAQLACQDYINNNVVQPGILRDILEIQKYANNVRIGSKPYPSGSRQKSYSLYRGEDEFGQFPTGPIPHLPENISINTLVNYIHIHNILI</sequence>
<dbReference type="AlphaFoldDB" id="Q4U8T1"/>